<evidence type="ECO:0000313" key="6">
    <source>
        <dbReference type="Proteomes" id="UP000285138"/>
    </source>
</evidence>
<evidence type="ECO:0000259" key="4">
    <source>
        <dbReference type="Pfam" id="PF00535"/>
    </source>
</evidence>
<dbReference type="AlphaFoldDB" id="A0A424YCF0"/>
<dbReference type="Gene3D" id="3.90.550.10">
    <property type="entry name" value="Spore Coat Polysaccharide Biosynthesis Protein SpsA, Chain A"/>
    <property type="match status" value="1"/>
</dbReference>
<accession>A0A424YCF0</accession>
<dbReference type="Proteomes" id="UP000285138">
    <property type="component" value="Unassembled WGS sequence"/>
</dbReference>
<evidence type="ECO:0000313" key="5">
    <source>
        <dbReference type="EMBL" id="RQD74509.1"/>
    </source>
</evidence>
<dbReference type="EMBL" id="QZAA01000200">
    <property type="protein sequence ID" value="RQD74509.1"/>
    <property type="molecule type" value="Genomic_DNA"/>
</dbReference>
<dbReference type="InterPro" id="IPR029044">
    <property type="entry name" value="Nucleotide-diphossugar_trans"/>
</dbReference>
<evidence type="ECO:0000256" key="1">
    <source>
        <dbReference type="ARBA" id="ARBA00006739"/>
    </source>
</evidence>
<dbReference type="SUPFAM" id="SSF53448">
    <property type="entry name" value="Nucleotide-diphospho-sugar transferases"/>
    <property type="match status" value="1"/>
</dbReference>
<organism evidence="5 6">
    <name type="scientific">Candidatus Syntrophonatronum acetioxidans</name>
    <dbReference type="NCBI Taxonomy" id="1795816"/>
    <lineage>
        <taxon>Bacteria</taxon>
        <taxon>Bacillati</taxon>
        <taxon>Bacillota</taxon>
        <taxon>Clostridia</taxon>
        <taxon>Eubacteriales</taxon>
        <taxon>Syntrophomonadaceae</taxon>
        <taxon>Candidatus Syntrophonatronum</taxon>
    </lineage>
</organism>
<dbReference type="InterPro" id="IPR001173">
    <property type="entry name" value="Glyco_trans_2-like"/>
</dbReference>
<dbReference type="Pfam" id="PF00535">
    <property type="entry name" value="Glycos_transf_2"/>
    <property type="match status" value="1"/>
</dbReference>
<keyword evidence="2" id="KW-0328">Glycosyltransferase</keyword>
<comment type="similarity">
    <text evidence="1">Belongs to the glycosyltransferase 2 family.</text>
</comment>
<protein>
    <submittedName>
        <fullName evidence="5">Glycosyltransferase family 2 protein</fullName>
    </submittedName>
</protein>
<evidence type="ECO:0000256" key="2">
    <source>
        <dbReference type="ARBA" id="ARBA00022676"/>
    </source>
</evidence>
<reference evidence="5 6" key="1">
    <citation type="submission" date="2018-08" db="EMBL/GenBank/DDBJ databases">
        <title>The metabolism and importance of syntrophic acetate oxidation coupled to methane or sulfide production in haloalkaline environments.</title>
        <authorList>
            <person name="Timmers P.H.A."/>
            <person name="Vavourakis C.D."/>
            <person name="Sorokin D.Y."/>
            <person name="Sinninghe Damste J.S."/>
            <person name="Muyzer G."/>
            <person name="Stams A.J.M."/>
            <person name="Plugge C.M."/>
        </authorList>
    </citation>
    <scope>NUCLEOTIDE SEQUENCE [LARGE SCALE GENOMIC DNA]</scope>
    <source>
        <strain evidence="5">MSAO_Bac1</strain>
    </source>
</reference>
<name>A0A424YCF0_9FIRM</name>
<proteinExistence type="inferred from homology"/>
<dbReference type="CDD" id="cd04179">
    <property type="entry name" value="DPM_DPG-synthase_like"/>
    <property type="match status" value="1"/>
</dbReference>
<dbReference type="PANTHER" id="PTHR43630:SF1">
    <property type="entry name" value="POLY-BETA-1,6-N-ACETYL-D-GLUCOSAMINE SYNTHASE"/>
    <property type="match status" value="1"/>
</dbReference>
<dbReference type="GO" id="GO:0016757">
    <property type="term" value="F:glycosyltransferase activity"/>
    <property type="evidence" value="ECO:0007669"/>
    <property type="project" value="UniProtKB-KW"/>
</dbReference>
<dbReference type="PANTHER" id="PTHR43630">
    <property type="entry name" value="POLY-BETA-1,6-N-ACETYL-D-GLUCOSAMINE SYNTHASE"/>
    <property type="match status" value="1"/>
</dbReference>
<feature type="domain" description="Glycosyltransferase 2-like" evidence="4">
    <location>
        <begin position="5"/>
        <end position="87"/>
    </location>
</feature>
<comment type="caution">
    <text evidence="5">The sequence shown here is derived from an EMBL/GenBank/DDBJ whole genome shotgun (WGS) entry which is preliminary data.</text>
</comment>
<sequence length="90" mass="9623">MEIISVIIPAYNEEDRIGATINSLNKIKEVGEILVINDGSRDKTGEIAAEYGVKVINLPKNRGKAGAVMEGVMRAKNDLVAVVDADLGDI</sequence>
<gene>
    <name evidence="5" type="ORF">D5R97_07755</name>
</gene>
<evidence type="ECO:0000256" key="3">
    <source>
        <dbReference type="ARBA" id="ARBA00022679"/>
    </source>
</evidence>
<keyword evidence="3 5" id="KW-0808">Transferase</keyword>